<dbReference type="PANTHER" id="PTHR39468:SF1">
    <property type="entry name" value="MTF2-LIKE C-TERMINAL DOMAIN-CONTAINING PROTEIN"/>
    <property type="match status" value="1"/>
</dbReference>
<dbReference type="InterPro" id="IPR040009">
    <property type="entry name" value="Mtf2/C5D6.12-like"/>
</dbReference>
<feature type="non-terminal residue" evidence="3">
    <location>
        <position position="298"/>
    </location>
</feature>
<feature type="domain" description="Mtf2-like C-terminal" evidence="2">
    <location>
        <begin position="188"/>
        <end position="296"/>
    </location>
</feature>
<dbReference type="EMBL" id="KQ964255">
    <property type="protein sequence ID" value="KXJ89294.1"/>
    <property type="molecule type" value="Genomic_DNA"/>
</dbReference>
<dbReference type="Pfam" id="PF19189">
    <property type="entry name" value="Mtf2"/>
    <property type="match status" value="1"/>
</dbReference>
<evidence type="ECO:0000256" key="1">
    <source>
        <dbReference type="SAM" id="MobiDB-lite"/>
    </source>
</evidence>
<dbReference type="InParanoid" id="A0A136IWB1"/>
<dbReference type="GO" id="GO:0005739">
    <property type="term" value="C:mitochondrion"/>
    <property type="evidence" value="ECO:0007669"/>
    <property type="project" value="InterPro"/>
</dbReference>
<sequence>MLIMQQAAYDVGQSRPSAVVSPALLAGAARDRSKALLKFPPELRAAASKALNAFDPHEPAGVAAAGGSAKANALEAEEEEGWKAPAHSFMRTVEVEAKRLPERQRVERAITNAKTDHELWAVLEQEVFTFPFRFGLASHPLPEPAPMPKKGRKSAKQLERERAEQAAAQAAADLAKATQQARLADIIDDVNLDNSGDGGAATSPLTSDPSITTERLSLYVYGPLYPAYLLLALRRLDSAFALPSPLVFNLLPRIKELGLESYVLGISTPFYNELLDIYWRRRGDLSGMLALLEEMRHC</sequence>
<evidence type="ECO:0000259" key="2">
    <source>
        <dbReference type="Pfam" id="PF19189"/>
    </source>
</evidence>
<evidence type="ECO:0000313" key="4">
    <source>
        <dbReference type="Proteomes" id="UP000070501"/>
    </source>
</evidence>
<dbReference type="InterPro" id="IPR043837">
    <property type="entry name" value="Mtf2-like_C"/>
</dbReference>
<keyword evidence="4" id="KW-1185">Reference proteome</keyword>
<evidence type="ECO:0000313" key="3">
    <source>
        <dbReference type="EMBL" id="KXJ89294.1"/>
    </source>
</evidence>
<dbReference type="AlphaFoldDB" id="A0A136IWB1"/>
<reference evidence="4" key="1">
    <citation type="submission" date="2016-02" db="EMBL/GenBank/DDBJ databases">
        <title>Draft genome sequence of Microdochium bolleyi, a fungal endophyte of beachgrass.</title>
        <authorList>
            <consortium name="DOE Joint Genome Institute"/>
            <person name="David A.S."/>
            <person name="May G."/>
            <person name="Haridas S."/>
            <person name="Lim J."/>
            <person name="Wang M."/>
            <person name="Labutti K."/>
            <person name="Lipzen A."/>
            <person name="Barry K."/>
            <person name="Grigoriev I.V."/>
        </authorList>
    </citation>
    <scope>NUCLEOTIDE SEQUENCE [LARGE SCALE GENOMIC DNA]</scope>
    <source>
        <strain evidence="4">J235TASD1</strain>
    </source>
</reference>
<accession>A0A136IWB1</accession>
<proteinExistence type="predicted"/>
<feature type="region of interest" description="Disordered" evidence="1">
    <location>
        <begin position="140"/>
        <end position="163"/>
    </location>
</feature>
<protein>
    <recommendedName>
        <fullName evidence="2">Mtf2-like C-terminal domain-containing protein</fullName>
    </recommendedName>
</protein>
<organism evidence="3 4">
    <name type="scientific">Microdochium bolleyi</name>
    <dbReference type="NCBI Taxonomy" id="196109"/>
    <lineage>
        <taxon>Eukaryota</taxon>
        <taxon>Fungi</taxon>
        <taxon>Dikarya</taxon>
        <taxon>Ascomycota</taxon>
        <taxon>Pezizomycotina</taxon>
        <taxon>Sordariomycetes</taxon>
        <taxon>Xylariomycetidae</taxon>
        <taxon>Xylariales</taxon>
        <taxon>Microdochiaceae</taxon>
        <taxon>Microdochium</taxon>
    </lineage>
</organism>
<dbReference type="Proteomes" id="UP000070501">
    <property type="component" value="Unassembled WGS sequence"/>
</dbReference>
<gene>
    <name evidence="3" type="ORF">Micbo1qcDRAFT_165352</name>
</gene>
<name>A0A136IWB1_9PEZI</name>
<dbReference type="OrthoDB" id="2444174at2759"/>
<dbReference type="STRING" id="196109.A0A136IWB1"/>
<dbReference type="PANTHER" id="PTHR39468">
    <property type="entry name" value="CHROMOSOME 7, WHOLE GENOME SHOTGUN SEQUENCE"/>
    <property type="match status" value="1"/>
</dbReference>